<name>A0AAD9H9N2_9PEZI</name>
<comment type="caution">
    <text evidence="2">The sequence shown here is derived from an EMBL/GenBank/DDBJ whole genome shotgun (WGS) entry which is preliminary data.</text>
</comment>
<protein>
    <submittedName>
        <fullName evidence="2">Uncharacterized protein</fullName>
    </submittedName>
</protein>
<dbReference type="AlphaFoldDB" id="A0AAD9H9N2"/>
<proteinExistence type="predicted"/>
<dbReference type="Proteomes" id="UP001232148">
    <property type="component" value="Unassembled WGS sequence"/>
</dbReference>
<gene>
    <name evidence="2" type="ORF">LX32DRAFT_110568</name>
</gene>
<accession>A0AAD9H9N2</accession>
<evidence type="ECO:0000313" key="3">
    <source>
        <dbReference type="Proteomes" id="UP001232148"/>
    </source>
</evidence>
<organism evidence="2 3">
    <name type="scientific">Colletotrichum zoysiae</name>
    <dbReference type="NCBI Taxonomy" id="1216348"/>
    <lineage>
        <taxon>Eukaryota</taxon>
        <taxon>Fungi</taxon>
        <taxon>Dikarya</taxon>
        <taxon>Ascomycota</taxon>
        <taxon>Pezizomycotina</taxon>
        <taxon>Sordariomycetes</taxon>
        <taxon>Hypocreomycetidae</taxon>
        <taxon>Glomerellales</taxon>
        <taxon>Glomerellaceae</taxon>
        <taxon>Colletotrichum</taxon>
        <taxon>Colletotrichum graminicola species complex</taxon>
    </lineage>
</organism>
<reference evidence="2" key="1">
    <citation type="submission" date="2021-06" db="EMBL/GenBank/DDBJ databases">
        <title>Comparative genomics, transcriptomics and evolutionary studies reveal genomic signatures of adaptation to plant cell wall in hemibiotrophic fungi.</title>
        <authorList>
            <consortium name="DOE Joint Genome Institute"/>
            <person name="Baroncelli R."/>
            <person name="Diaz J.F."/>
            <person name="Benocci T."/>
            <person name="Peng M."/>
            <person name="Battaglia E."/>
            <person name="Haridas S."/>
            <person name="Andreopoulos W."/>
            <person name="Labutti K."/>
            <person name="Pangilinan J."/>
            <person name="Floch G.L."/>
            <person name="Makela M.R."/>
            <person name="Henrissat B."/>
            <person name="Grigoriev I.V."/>
            <person name="Crouch J.A."/>
            <person name="De Vries R.P."/>
            <person name="Sukno S.A."/>
            <person name="Thon M.R."/>
        </authorList>
    </citation>
    <scope>NUCLEOTIDE SEQUENCE</scope>
    <source>
        <strain evidence="2">MAFF235873</strain>
    </source>
</reference>
<evidence type="ECO:0000313" key="2">
    <source>
        <dbReference type="EMBL" id="KAK2024317.1"/>
    </source>
</evidence>
<feature type="region of interest" description="Disordered" evidence="1">
    <location>
        <begin position="146"/>
        <end position="181"/>
    </location>
</feature>
<sequence length="269" mass="30344">MYQTALRCCRWSWKPERRERLAWGQYRTKRVSWIQQEVGFGRRTVSLAVGPACNSRAPPPPFPGRAGPHLPGCYAIFPLHLKGGRAGFHAAWRRRWGPETAWAGWPDRREAVPTKFPFLPCSISPPTVWFVASVLSLGGEGVLGRGVGRPSSGEQRRMTPRRPPARPMLSRWRKTDREEGGGVPPTAGCWLFLTLIKCRTNERCWSAKTRGPRSNEVKRKGGRKTTGDEMVFRHVQNVKPGEMIHRTGPRKARPAQSTVERAWAFLASS</sequence>
<evidence type="ECO:0000256" key="1">
    <source>
        <dbReference type="SAM" id="MobiDB-lite"/>
    </source>
</evidence>
<dbReference type="EMBL" id="MU842969">
    <property type="protein sequence ID" value="KAK2024317.1"/>
    <property type="molecule type" value="Genomic_DNA"/>
</dbReference>
<keyword evidence="3" id="KW-1185">Reference proteome</keyword>